<evidence type="ECO:0000256" key="4">
    <source>
        <dbReference type="ARBA" id="ARBA00023136"/>
    </source>
</evidence>
<evidence type="ECO:0000256" key="1">
    <source>
        <dbReference type="ARBA" id="ARBA00004127"/>
    </source>
</evidence>
<dbReference type="AlphaFoldDB" id="A0A3R9NWM7"/>
<keyword evidence="4 5" id="KW-0472">Membrane</keyword>
<comment type="caution">
    <text evidence="6">The sequence shown here is derived from an EMBL/GenBank/DDBJ whole genome shotgun (WGS) entry which is preliminary data.</text>
</comment>
<reference evidence="6 7" key="1">
    <citation type="submission" date="2018-12" db="EMBL/GenBank/DDBJ databases">
        <title>Sequencing of bacterial isolates from soil warming experiment in Harvard Forest, Massachusetts, USA.</title>
        <authorList>
            <person name="Deangelis K."/>
        </authorList>
    </citation>
    <scope>NUCLEOTIDE SEQUENCE [LARGE SCALE GENOMIC DNA]</scope>
    <source>
        <strain evidence="6 7">EB153</strain>
    </source>
</reference>
<dbReference type="PANTHER" id="PTHR12714:SF24">
    <property type="entry name" value="SLR1182 PROTEIN"/>
    <property type="match status" value="1"/>
</dbReference>
<evidence type="ECO:0000313" key="6">
    <source>
        <dbReference type="EMBL" id="RSL16378.1"/>
    </source>
</evidence>
<comment type="subcellular location">
    <subcellularLocation>
        <location evidence="1">Endomembrane system</location>
        <topology evidence="1">Multi-pass membrane protein</topology>
    </subcellularLocation>
</comment>
<dbReference type="InterPro" id="IPR007318">
    <property type="entry name" value="Phopholipid_MeTrfase"/>
</dbReference>
<feature type="transmembrane region" description="Helical" evidence="5">
    <location>
        <begin position="6"/>
        <end position="27"/>
    </location>
</feature>
<evidence type="ECO:0000256" key="2">
    <source>
        <dbReference type="ARBA" id="ARBA00022692"/>
    </source>
</evidence>
<dbReference type="PANTHER" id="PTHR12714">
    <property type="entry name" value="PROTEIN-S ISOPRENYLCYSTEINE O-METHYLTRANSFERASE"/>
    <property type="match status" value="1"/>
</dbReference>
<dbReference type="Proteomes" id="UP000269669">
    <property type="component" value="Unassembled WGS sequence"/>
</dbReference>
<protein>
    <submittedName>
        <fullName evidence="6">Protein-S-isoprenylcysteine O-methyltransferase Ste14</fullName>
    </submittedName>
</protein>
<dbReference type="GO" id="GO:0008168">
    <property type="term" value="F:methyltransferase activity"/>
    <property type="evidence" value="ECO:0007669"/>
    <property type="project" value="UniProtKB-KW"/>
</dbReference>
<dbReference type="OrthoDB" id="5471300at2"/>
<keyword evidence="6" id="KW-0489">Methyltransferase</keyword>
<gene>
    <name evidence="6" type="ORF">EDE15_1890</name>
</gene>
<feature type="transmembrane region" description="Helical" evidence="5">
    <location>
        <begin position="62"/>
        <end position="82"/>
    </location>
</feature>
<sequence>MPVYVYAILAVGWILWLLPFPLSGWNWSAPAKRDNRSRWGLLLQVVAYSLLWQGHFWMRSPALWQVALAILCFLFASLLSWTSTRALGKHLRFDAALSHDHQLVRSGPYGILRHPIYTSMLCILLGTGVLITPPLLFLIALIVFLLGTEIRVRAEDGLLASRFGDEFFRYRQTVSAYIPFLR</sequence>
<dbReference type="GO" id="GO:0032259">
    <property type="term" value="P:methylation"/>
    <property type="evidence" value="ECO:0007669"/>
    <property type="project" value="UniProtKB-KW"/>
</dbReference>
<accession>A0A3R9NWM7</accession>
<evidence type="ECO:0000256" key="5">
    <source>
        <dbReference type="SAM" id="Phobius"/>
    </source>
</evidence>
<dbReference type="Gene3D" id="1.20.120.1630">
    <property type="match status" value="1"/>
</dbReference>
<keyword evidence="6" id="KW-0808">Transferase</keyword>
<feature type="transmembrane region" description="Helical" evidence="5">
    <location>
        <begin position="39"/>
        <end position="56"/>
    </location>
</feature>
<dbReference type="GO" id="GO:0012505">
    <property type="term" value="C:endomembrane system"/>
    <property type="evidence" value="ECO:0007669"/>
    <property type="project" value="UniProtKB-SubCell"/>
</dbReference>
<name>A0A3R9NWM7_9BACT</name>
<keyword evidence="7" id="KW-1185">Reference proteome</keyword>
<evidence type="ECO:0000313" key="7">
    <source>
        <dbReference type="Proteomes" id="UP000269669"/>
    </source>
</evidence>
<dbReference type="Pfam" id="PF04191">
    <property type="entry name" value="PEMT"/>
    <property type="match status" value="1"/>
</dbReference>
<keyword evidence="2 5" id="KW-0812">Transmembrane</keyword>
<organism evidence="6 7">
    <name type="scientific">Edaphobacter aggregans</name>
    <dbReference type="NCBI Taxonomy" id="570835"/>
    <lineage>
        <taxon>Bacteria</taxon>
        <taxon>Pseudomonadati</taxon>
        <taxon>Acidobacteriota</taxon>
        <taxon>Terriglobia</taxon>
        <taxon>Terriglobales</taxon>
        <taxon>Acidobacteriaceae</taxon>
        <taxon>Edaphobacter</taxon>
    </lineage>
</organism>
<dbReference type="RefSeq" id="WP_125484992.1">
    <property type="nucleotide sequence ID" value="NZ_RSDW01000001.1"/>
</dbReference>
<keyword evidence="3 5" id="KW-1133">Transmembrane helix</keyword>
<proteinExistence type="predicted"/>
<evidence type="ECO:0000256" key="3">
    <source>
        <dbReference type="ARBA" id="ARBA00022989"/>
    </source>
</evidence>
<dbReference type="EMBL" id="RSDW01000001">
    <property type="protein sequence ID" value="RSL16378.1"/>
    <property type="molecule type" value="Genomic_DNA"/>
</dbReference>
<feature type="transmembrane region" description="Helical" evidence="5">
    <location>
        <begin position="121"/>
        <end position="146"/>
    </location>
</feature>